<evidence type="ECO:0000313" key="3">
    <source>
        <dbReference type="Proteomes" id="UP000283833"/>
    </source>
</evidence>
<proteinExistence type="predicted"/>
<dbReference type="AlphaFoldDB" id="A0A412QCE2"/>
<feature type="transmembrane region" description="Helical" evidence="1">
    <location>
        <begin position="48"/>
        <end position="67"/>
    </location>
</feature>
<dbReference type="EMBL" id="QRXI01000029">
    <property type="protein sequence ID" value="RGT88580.1"/>
    <property type="molecule type" value="Genomic_DNA"/>
</dbReference>
<evidence type="ECO:0000256" key="1">
    <source>
        <dbReference type="SAM" id="Phobius"/>
    </source>
</evidence>
<protein>
    <submittedName>
        <fullName evidence="2">Uncharacterized protein</fullName>
    </submittedName>
</protein>
<keyword evidence="1" id="KW-0472">Membrane</keyword>
<evidence type="ECO:0000313" key="2">
    <source>
        <dbReference type="EMBL" id="RGT88580.1"/>
    </source>
</evidence>
<keyword evidence="1" id="KW-1133">Transmembrane helix</keyword>
<keyword evidence="1" id="KW-0812">Transmembrane</keyword>
<name>A0A412QCE2_PHOVU</name>
<organism evidence="2 3">
    <name type="scientific">Phocaeicola vulgatus</name>
    <name type="common">Bacteroides vulgatus</name>
    <dbReference type="NCBI Taxonomy" id="821"/>
    <lineage>
        <taxon>Bacteria</taxon>
        <taxon>Pseudomonadati</taxon>
        <taxon>Bacteroidota</taxon>
        <taxon>Bacteroidia</taxon>
        <taxon>Bacteroidales</taxon>
        <taxon>Bacteroidaceae</taxon>
        <taxon>Phocaeicola</taxon>
    </lineage>
</organism>
<dbReference type="Proteomes" id="UP000283833">
    <property type="component" value="Unassembled WGS sequence"/>
</dbReference>
<comment type="caution">
    <text evidence="2">The sequence shown here is derived from an EMBL/GenBank/DDBJ whole genome shotgun (WGS) entry which is preliminary data.</text>
</comment>
<sequence>MSKRNRTIQSLTVGAGFVCPKTQSKLFSGGRTSPLRTKRQHYPRFDNPFLLYRVTCPFLSLAGRGIFVQRVTTWRMEYGKN</sequence>
<gene>
    <name evidence="2" type="ORF">DWX04_18025</name>
</gene>
<reference evidence="2 3" key="1">
    <citation type="submission" date="2018-08" db="EMBL/GenBank/DDBJ databases">
        <title>A genome reference for cultivated species of the human gut microbiota.</title>
        <authorList>
            <person name="Zou Y."/>
            <person name="Xue W."/>
            <person name="Luo G."/>
        </authorList>
    </citation>
    <scope>NUCLEOTIDE SEQUENCE [LARGE SCALE GENOMIC DNA]</scope>
    <source>
        <strain evidence="2 3">AF18-14</strain>
    </source>
</reference>
<accession>A0A412QCE2</accession>